<sequence length="564" mass="63395">MSAEGDLDDFESWMAMQGPEADALGVADTAETAESISQQLKEEQETIEERSEIPAKPDDNFEPWKIDMTEFDDPTQMSLEQLEEIQQMYLRRLEHEDLEDGECLDTEALAGQKERSLSRRPNLEIQRAVNDRSTALQRLQAERLHKFAKKSNDGGQHQQDRISKWVPDGHRDRGKLSKKDKRLREVCKVKLRASDIYSDNSSDSSGSEADNDDDGLKSKTSPTLRSKLEELHKVVLKRSQLTDFVDKPIFEETVIDCFIHMPGENLQATVYQITSVVKAKQPYQLGNKLTHYMLRLRHCRFDRSARLDSICNNPVEPEAFQNWIANCEKDNCPLPELSLLAKKLQDITKATDYQFSEDDVAAIIKKKRESGQRKEKIAVLKIRLIEQRDLALSNNNQEEVARLESEIEEIDRDQNKHRFGYSGVKKGLRFGGSLRSGLKPYVPKMTVPESQHRREAALVPAIPRPQKSRGALATAAAPLPADGDADSYLSNGEVPSVDAACPYIPRLLQVSDKAKAPGCQSIAAVARLLKPVAAKRSLSKISPKPENVELGMRSKAVLNSLTNA</sequence>
<name>A0AAU9FBX8_DROMD</name>
<dbReference type="Proteomes" id="UP001500889">
    <property type="component" value="Chromosome U"/>
</dbReference>
<feature type="compositionally biased region" description="Basic and acidic residues" evidence="5">
    <location>
        <begin position="158"/>
        <end position="178"/>
    </location>
</feature>
<keyword evidence="4" id="KW-0539">Nucleus</keyword>
<feature type="domain" description="Plus3" evidence="6">
    <location>
        <begin position="225"/>
        <end position="352"/>
    </location>
</feature>
<keyword evidence="2" id="KW-0805">Transcription regulation</keyword>
<dbReference type="GO" id="GO:1990269">
    <property type="term" value="F:RNA polymerase II C-terminal domain phosphoserine binding"/>
    <property type="evidence" value="ECO:0007669"/>
    <property type="project" value="TreeGrafter"/>
</dbReference>
<feature type="region of interest" description="Disordered" evidence="5">
    <location>
        <begin position="27"/>
        <end position="66"/>
    </location>
</feature>
<dbReference type="GO" id="GO:0003677">
    <property type="term" value="F:DNA binding"/>
    <property type="evidence" value="ECO:0007669"/>
    <property type="project" value="InterPro"/>
</dbReference>
<evidence type="ECO:0000259" key="6">
    <source>
        <dbReference type="PROSITE" id="PS51360"/>
    </source>
</evidence>
<evidence type="ECO:0000256" key="5">
    <source>
        <dbReference type="SAM" id="MobiDB-lite"/>
    </source>
</evidence>
<evidence type="ECO:0000313" key="7">
    <source>
        <dbReference type="EMBL" id="BFF93173.1"/>
    </source>
</evidence>
<feature type="region of interest" description="Disordered" evidence="5">
    <location>
        <begin position="147"/>
        <end position="178"/>
    </location>
</feature>
<feature type="region of interest" description="Disordered" evidence="5">
    <location>
        <begin position="197"/>
        <end position="223"/>
    </location>
</feature>
<dbReference type="SUPFAM" id="SSF159042">
    <property type="entry name" value="Plus3-like"/>
    <property type="match status" value="1"/>
</dbReference>
<feature type="compositionally biased region" description="Basic and acidic residues" evidence="5">
    <location>
        <begin position="40"/>
        <end position="66"/>
    </location>
</feature>
<protein>
    <recommendedName>
        <fullName evidence="6">Plus3 domain-containing protein</fullName>
    </recommendedName>
</protein>
<evidence type="ECO:0000256" key="1">
    <source>
        <dbReference type="ARBA" id="ARBA00004123"/>
    </source>
</evidence>
<keyword evidence="8" id="KW-1185">Reference proteome</keyword>
<dbReference type="PROSITE" id="PS51360">
    <property type="entry name" value="PLUS3"/>
    <property type="match status" value="1"/>
</dbReference>
<proteinExistence type="predicted"/>
<organism evidence="7 8">
    <name type="scientific">Drosophila madeirensis</name>
    <name type="common">Fruit fly</name>
    <dbReference type="NCBI Taxonomy" id="30013"/>
    <lineage>
        <taxon>Eukaryota</taxon>
        <taxon>Metazoa</taxon>
        <taxon>Ecdysozoa</taxon>
        <taxon>Arthropoda</taxon>
        <taxon>Hexapoda</taxon>
        <taxon>Insecta</taxon>
        <taxon>Pterygota</taxon>
        <taxon>Neoptera</taxon>
        <taxon>Endopterygota</taxon>
        <taxon>Diptera</taxon>
        <taxon>Brachycera</taxon>
        <taxon>Muscomorpha</taxon>
        <taxon>Ephydroidea</taxon>
        <taxon>Drosophilidae</taxon>
        <taxon>Drosophila</taxon>
        <taxon>Sophophora</taxon>
    </lineage>
</organism>
<feature type="compositionally biased region" description="Low complexity" evidence="5">
    <location>
        <begin position="197"/>
        <end position="208"/>
    </location>
</feature>
<dbReference type="InterPro" id="IPR036128">
    <property type="entry name" value="Plus3-like_sf"/>
</dbReference>
<accession>A0AAU9FBX8</accession>
<dbReference type="AlphaFoldDB" id="A0AAU9FBX8"/>
<keyword evidence="3" id="KW-0804">Transcription</keyword>
<evidence type="ECO:0000256" key="2">
    <source>
        <dbReference type="ARBA" id="ARBA00023015"/>
    </source>
</evidence>
<reference evidence="7 8" key="1">
    <citation type="submission" date="2024-02" db="EMBL/GenBank/DDBJ databases">
        <title>A chromosome-level genome assembly of Drosophila madeirensis, a fruit fly species endemic to Madeira island.</title>
        <authorList>
            <person name="Tomihara K."/>
            <person name="Llopart A."/>
            <person name="Yamamoto D."/>
        </authorList>
    </citation>
    <scope>NUCLEOTIDE SEQUENCE [LARGE SCALE GENOMIC DNA]</scope>
    <source>
        <strain evidence="7 8">RF1</strain>
    </source>
</reference>
<evidence type="ECO:0000313" key="8">
    <source>
        <dbReference type="Proteomes" id="UP001500889"/>
    </source>
</evidence>
<dbReference type="Gene3D" id="3.90.70.200">
    <property type="entry name" value="Plus-3 domain"/>
    <property type="match status" value="1"/>
</dbReference>
<dbReference type="SMART" id="SM00719">
    <property type="entry name" value="Plus3"/>
    <property type="match status" value="1"/>
</dbReference>
<evidence type="ECO:0000256" key="4">
    <source>
        <dbReference type="ARBA" id="ARBA00023242"/>
    </source>
</evidence>
<dbReference type="Pfam" id="PF03126">
    <property type="entry name" value="Plus-3"/>
    <property type="match status" value="1"/>
</dbReference>
<gene>
    <name evidence="7" type="ORF">DMAD_11070</name>
</gene>
<dbReference type="PANTHER" id="PTHR13115">
    <property type="entry name" value="RNA POLYMERASE-ASSOCIATED PROTEIN RTF1 HOMOLOG"/>
    <property type="match status" value="1"/>
</dbReference>
<dbReference type="InterPro" id="IPR004343">
    <property type="entry name" value="Plus-3_dom"/>
</dbReference>
<dbReference type="PANTHER" id="PTHR13115:SF8">
    <property type="entry name" value="RNA POLYMERASE-ASSOCIATED PROTEIN RTF1 HOMOLOG"/>
    <property type="match status" value="1"/>
</dbReference>
<comment type="subcellular location">
    <subcellularLocation>
        <location evidence="1">Nucleus</location>
    </subcellularLocation>
</comment>
<evidence type="ECO:0000256" key="3">
    <source>
        <dbReference type="ARBA" id="ARBA00023163"/>
    </source>
</evidence>
<dbReference type="GO" id="GO:0016593">
    <property type="term" value="C:Cdc73/Paf1 complex"/>
    <property type="evidence" value="ECO:0007669"/>
    <property type="project" value="TreeGrafter"/>
</dbReference>
<dbReference type="EMBL" id="AP029264">
    <property type="protein sequence ID" value="BFF93173.1"/>
    <property type="molecule type" value="Genomic_DNA"/>
</dbReference>